<feature type="domain" description="Ig-like" evidence="4">
    <location>
        <begin position="778"/>
        <end position="902"/>
    </location>
</feature>
<proteinExistence type="predicted"/>
<gene>
    <name evidence="5" type="ORF">C0Q70_13379</name>
</gene>
<evidence type="ECO:0000256" key="1">
    <source>
        <dbReference type="ARBA" id="ARBA00023157"/>
    </source>
</evidence>
<evidence type="ECO:0000256" key="2">
    <source>
        <dbReference type="SAM" id="MobiDB-lite"/>
    </source>
</evidence>
<feature type="domain" description="BPTI/Kunitz inhibitor" evidence="3">
    <location>
        <begin position="646"/>
        <end position="696"/>
    </location>
</feature>
<accession>A0A2T7NX28</accession>
<dbReference type="InterPro" id="IPR050098">
    <property type="entry name" value="TFPI/VKTCI-like"/>
</dbReference>
<comment type="caution">
    <text evidence="5">The sequence shown here is derived from an EMBL/GenBank/DDBJ whole genome shotgun (WGS) entry which is preliminary data.</text>
</comment>
<evidence type="ECO:0000313" key="6">
    <source>
        <dbReference type="Proteomes" id="UP000245119"/>
    </source>
</evidence>
<dbReference type="GO" id="GO:0005615">
    <property type="term" value="C:extracellular space"/>
    <property type="evidence" value="ECO:0007669"/>
    <property type="project" value="TreeGrafter"/>
</dbReference>
<dbReference type="PRINTS" id="PR00759">
    <property type="entry name" value="BASICPTASE"/>
</dbReference>
<dbReference type="OrthoDB" id="5950222at2759"/>
<dbReference type="SUPFAM" id="SSF48726">
    <property type="entry name" value="Immunoglobulin"/>
    <property type="match status" value="4"/>
</dbReference>
<dbReference type="SUPFAM" id="SSF57362">
    <property type="entry name" value="BPTI-like"/>
    <property type="match status" value="8"/>
</dbReference>
<dbReference type="InterPro" id="IPR003598">
    <property type="entry name" value="Ig_sub2"/>
</dbReference>
<evidence type="ECO:0000313" key="5">
    <source>
        <dbReference type="EMBL" id="PVD25719.1"/>
    </source>
</evidence>
<dbReference type="Gene3D" id="4.10.410.10">
    <property type="entry name" value="Pancreatic trypsin inhibitor Kunitz domain"/>
    <property type="match status" value="8"/>
</dbReference>
<dbReference type="Pfam" id="PF13927">
    <property type="entry name" value="Ig_3"/>
    <property type="match status" value="2"/>
</dbReference>
<dbReference type="PROSITE" id="PS50835">
    <property type="entry name" value="IG_LIKE"/>
    <property type="match status" value="4"/>
</dbReference>
<name>A0A2T7NX28_POMCA</name>
<feature type="domain" description="Ig-like" evidence="4">
    <location>
        <begin position="1022"/>
        <end position="1079"/>
    </location>
</feature>
<reference evidence="5 6" key="1">
    <citation type="submission" date="2018-04" db="EMBL/GenBank/DDBJ databases">
        <title>The genome of golden apple snail Pomacea canaliculata provides insight into stress tolerance and invasive adaptation.</title>
        <authorList>
            <person name="Liu C."/>
            <person name="Liu B."/>
            <person name="Ren Y."/>
            <person name="Zhang Y."/>
            <person name="Wang H."/>
            <person name="Li S."/>
            <person name="Jiang F."/>
            <person name="Yin L."/>
            <person name="Zhang G."/>
            <person name="Qian W."/>
            <person name="Fan W."/>
        </authorList>
    </citation>
    <scope>NUCLEOTIDE SEQUENCE [LARGE SCALE GENOMIC DNA]</scope>
    <source>
        <strain evidence="5">SZHN2017</strain>
        <tissue evidence="5">Muscle</tissue>
    </source>
</reference>
<feature type="domain" description="BPTI/Kunitz inhibitor" evidence="3">
    <location>
        <begin position="258"/>
        <end position="308"/>
    </location>
</feature>
<sequence>MYFSALCRLPSVSGPCESSQQRYFFNHTTGKCQEFTYGGCKGNPNRFLTVTECENFCGQREGPATGGGGEGAKVQPSVTYLCTASAFGCCPDGFTSASGPNSQGCPEACEASQFGCCEDGTTAAQGPNKEGCMEEGSGLGDCETSTYGCCPDGVTSASGPKGKGCTGTVTTDDSDKVIATTSSPSRGQGKCDAPSQRGPCTDYVVRWYFNTTLQECAQFWYGGCQGNNNRYETRDECEAECTATETPTTEDPDFVSICEMPRDPGPCNGRVTRWYYDHLDRQCRTFIYSDCGGNDNRFPSLQECQQTLVMTGSDRIREGQELRLTCRAEGPTVPTNIEWFINGKRIGREHENLSIRSFASPSEHSFTSELIIGSSRQEDSATYYCRSAPYSNVEKKTVIVSTDVAPTQLPPTRPTTQAPVRTTTKPPSPHDPKVVCTQPQESGLCKGFFRRWYYDASFRACRQFVYGGCGGNSNNFETEHDCLKYCTDEVTTIAGRGRPDTKETDDVCRLPALTGRCRARLQRWYYDASYGTCRQFVYGGCEGNSNNFESEAACNNYCRQDASSGGSKPEVSRPSTADPNEVCLQPRAVGSCRAALPRWYYDSREGECRSFNYGGCDGNSNNFDSQEACNNYCKSEEICQLPKKVCSLDPDGGTCKGYIIAWYYDNSFQRCQRFIYTGCGGNGNRFTMEQECMDLCSAVPPGGDTSRGRGSGSTSQGDVCSLPSDRGPCSNYSIWWHYDSESKQCQRFYYGGCQGNGNRFSSRDECEQRCLTGAAKPPTTRPTAAPATTTQAPRHNVCDYSRYGCCADGVTVASDQYGTNCIDEGRRVLVNRGSQAVLDCYHPGRAISWYRDGYYLVSDSRFNIHNNGTLVVRNIADDVVGTYACRISDGNTVPQVERYSLQLKAVALYGHQKKENECYLFRRYFSIVSIIWVLRLRPTCVWSQVTTPYLHCQALGNPRPRVTWTFQGTPVSSGGRIIVFNNGTLGVTRTTLEDSGQYQCTADNGVDTPITRRTMLNVKGLPGASVHWEKDSVMVTDSSKMYVQGNALVITRVGIEDAGLYACVATNPTGKAKDVTTVQVKLQSE</sequence>
<feature type="domain" description="BPTI/Kunitz inhibitor" evidence="3">
    <location>
        <begin position="508"/>
        <end position="558"/>
    </location>
</feature>
<dbReference type="InterPro" id="IPR036880">
    <property type="entry name" value="Kunitz_BPTI_sf"/>
</dbReference>
<feature type="domain" description="BPTI/Kunitz inhibitor" evidence="3">
    <location>
        <begin position="436"/>
        <end position="486"/>
    </location>
</feature>
<dbReference type="InterPro" id="IPR013783">
    <property type="entry name" value="Ig-like_fold"/>
</dbReference>
<feature type="domain" description="Ig-like" evidence="4">
    <location>
        <begin position="950"/>
        <end position="1011"/>
    </location>
</feature>
<dbReference type="FunFam" id="4.10.410.10:FF:000006">
    <property type="entry name" value="Serine peptidase inhibitor, Kunitz type 1"/>
    <property type="match status" value="1"/>
</dbReference>
<dbReference type="PANTHER" id="PTHR10083:SF374">
    <property type="entry name" value="BPTI_KUNITZ INHIBITOR DOMAIN-CONTAINING PROTEIN"/>
    <property type="match status" value="1"/>
</dbReference>
<dbReference type="InterPro" id="IPR002223">
    <property type="entry name" value="Kunitz_BPTI"/>
</dbReference>
<organism evidence="5 6">
    <name type="scientific">Pomacea canaliculata</name>
    <name type="common">Golden apple snail</name>
    <dbReference type="NCBI Taxonomy" id="400727"/>
    <lineage>
        <taxon>Eukaryota</taxon>
        <taxon>Metazoa</taxon>
        <taxon>Spiralia</taxon>
        <taxon>Lophotrochozoa</taxon>
        <taxon>Mollusca</taxon>
        <taxon>Gastropoda</taxon>
        <taxon>Caenogastropoda</taxon>
        <taxon>Architaenioglossa</taxon>
        <taxon>Ampullarioidea</taxon>
        <taxon>Ampullariidae</taxon>
        <taxon>Pomacea</taxon>
    </lineage>
</organism>
<feature type="domain" description="Ig-like" evidence="4">
    <location>
        <begin position="299"/>
        <end position="401"/>
    </location>
</feature>
<dbReference type="EMBL" id="PZQS01000008">
    <property type="protein sequence ID" value="PVD25719.1"/>
    <property type="molecule type" value="Genomic_DNA"/>
</dbReference>
<dbReference type="InterPro" id="IPR020901">
    <property type="entry name" value="Prtase_inh_Kunz-CS"/>
</dbReference>
<keyword evidence="1" id="KW-1015">Disulfide bond</keyword>
<dbReference type="PROSITE" id="PS50279">
    <property type="entry name" value="BPTI_KUNITZ_2"/>
    <property type="match status" value="8"/>
</dbReference>
<dbReference type="PANTHER" id="PTHR10083">
    <property type="entry name" value="KUNITZ-TYPE PROTEASE INHIBITOR-RELATED"/>
    <property type="match status" value="1"/>
</dbReference>
<evidence type="ECO:0000259" key="3">
    <source>
        <dbReference type="PROSITE" id="PS50279"/>
    </source>
</evidence>
<dbReference type="Proteomes" id="UP000245119">
    <property type="component" value="Linkage Group LG8"/>
</dbReference>
<dbReference type="Pfam" id="PF07679">
    <property type="entry name" value="I-set"/>
    <property type="match status" value="2"/>
</dbReference>
<protein>
    <recommendedName>
        <fullName evidence="7">Papilin</fullName>
    </recommendedName>
</protein>
<dbReference type="SMART" id="SM00409">
    <property type="entry name" value="IG"/>
    <property type="match status" value="4"/>
</dbReference>
<feature type="domain" description="BPTI/Kunitz inhibitor" evidence="3">
    <location>
        <begin position="720"/>
        <end position="770"/>
    </location>
</feature>
<feature type="region of interest" description="Disordered" evidence="2">
    <location>
        <begin position="405"/>
        <end position="434"/>
    </location>
</feature>
<feature type="domain" description="BPTI/Kunitz inhibitor" evidence="3">
    <location>
        <begin position="583"/>
        <end position="633"/>
    </location>
</feature>
<dbReference type="GO" id="GO:0004867">
    <property type="term" value="F:serine-type endopeptidase inhibitor activity"/>
    <property type="evidence" value="ECO:0007669"/>
    <property type="project" value="UniProtKB-KW"/>
</dbReference>
<dbReference type="AlphaFoldDB" id="A0A2T7NX28"/>
<dbReference type="Pfam" id="PF00014">
    <property type="entry name" value="Kunitz_BPTI"/>
    <property type="match status" value="8"/>
</dbReference>
<dbReference type="PROSITE" id="PS00280">
    <property type="entry name" value="BPTI_KUNITZ_1"/>
    <property type="match status" value="6"/>
</dbReference>
<keyword evidence="6" id="KW-1185">Reference proteome</keyword>
<feature type="domain" description="BPTI/Kunitz inhibitor" evidence="3">
    <location>
        <begin position="7"/>
        <end position="57"/>
    </location>
</feature>
<dbReference type="CDD" id="cd22630">
    <property type="entry name" value="Kunitz_collagen_alpha6_VI"/>
    <property type="match status" value="1"/>
</dbReference>
<dbReference type="CDD" id="cd00109">
    <property type="entry name" value="Kunitz-type"/>
    <property type="match status" value="6"/>
</dbReference>
<dbReference type="InterPro" id="IPR003599">
    <property type="entry name" value="Ig_sub"/>
</dbReference>
<feature type="domain" description="BPTI/Kunitz inhibitor" evidence="3">
    <location>
        <begin position="191"/>
        <end position="241"/>
    </location>
</feature>
<dbReference type="SMART" id="SM00408">
    <property type="entry name" value="IGc2"/>
    <property type="match status" value="4"/>
</dbReference>
<evidence type="ECO:0000259" key="4">
    <source>
        <dbReference type="PROSITE" id="PS50835"/>
    </source>
</evidence>
<dbReference type="InterPro" id="IPR007110">
    <property type="entry name" value="Ig-like_dom"/>
</dbReference>
<dbReference type="InterPro" id="IPR013098">
    <property type="entry name" value="Ig_I-set"/>
</dbReference>
<dbReference type="Gene3D" id="2.60.40.10">
    <property type="entry name" value="Immunoglobulins"/>
    <property type="match status" value="4"/>
</dbReference>
<dbReference type="SMART" id="SM00131">
    <property type="entry name" value="KU"/>
    <property type="match status" value="8"/>
</dbReference>
<dbReference type="InterPro" id="IPR036179">
    <property type="entry name" value="Ig-like_dom_sf"/>
</dbReference>
<evidence type="ECO:0008006" key="7">
    <source>
        <dbReference type="Google" id="ProtNLM"/>
    </source>
</evidence>
<dbReference type="FunFam" id="4.10.410.10:FF:000020">
    <property type="entry name" value="Collagen, type VI, alpha 3"/>
    <property type="match status" value="6"/>
</dbReference>